<keyword evidence="5 15" id="KW-0378">Hydrolase</keyword>
<evidence type="ECO:0000259" key="16">
    <source>
        <dbReference type="PROSITE" id="PS51192"/>
    </source>
</evidence>
<dbReference type="InterPro" id="IPR011545">
    <property type="entry name" value="DEAD/DEAH_box_helicase_dom"/>
</dbReference>
<dbReference type="Pfam" id="PF17191">
    <property type="entry name" value="RecG_wedge"/>
    <property type="match status" value="1"/>
</dbReference>
<dbReference type="CDD" id="cd17992">
    <property type="entry name" value="DEXHc_RecG"/>
    <property type="match status" value="1"/>
</dbReference>
<evidence type="ECO:0000256" key="3">
    <source>
        <dbReference type="ARBA" id="ARBA00022741"/>
    </source>
</evidence>
<dbReference type="OrthoDB" id="9804325at2"/>
<keyword evidence="9 15" id="KW-0233">DNA recombination</keyword>
<evidence type="ECO:0000256" key="13">
    <source>
        <dbReference type="ARBA" id="ARBA00034808"/>
    </source>
</evidence>
<dbReference type="SUPFAM" id="SSF50249">
    <property type="entry name" value="Nucleic acid-binding proteins"/>
    <property type="match status" value="1"/>
</dbReference>
<dbReference type="Proteomes" id="UP000256845">
    <property type="component" value="Unassembled WGS sequence"/>
</dbReference>
<evidence type="ECO:0000256" key="5">
    <source>
        <dbReference type="ARBA" id="ARBA00022801"/>
    </source>
</evidence>
<dbReference type="Gene3D" id="2.40.50.140">
    <property type="entry name" value="Nucleic acid-binding proteins"/>
    <property type="match status" value="1"/>
</dbReference>
<proteinExistence type="inferred from homology"/>
<name>A0A3D9HNI8_9PROT</name>
<comment type="catalytic activity">
    <reaction evidence="12 15">
        <text>Couples ATP hydrolysis with the unwinding of duplex DNA by translocating in the 3'-5' direction.</text>
        <dbReference type="EC" id="5.6.2.4"/>
    </reaction>
</comment>
<dbReference type="InterPro" id="IPR027417">
    <property type="entry name" value="P-loop_NTPase"/>
</dbReference>
<keyword evidence="11" id="KW-0413">Isomerase</keyword>
<gene>
    <name evidence="18" type="ORF">DFP90_104349</name>
</gene>
<dbReference type="GO" id="GO:0006281">
    <property type="term" value="P:DNA repair"/>
    <property type="evidence" value="ECO:0007669"/>
    <property type="project" value="UniProtKB-UniRule"/>
</dbReference>
<reference evidence="18 19" key="1">
    <citation type="submission" date="2018-07" db="EMBL/GenBank/DDBJ databases">
        <title>Genomic Encyclopedia of Type Strains, Phase III (KMG-III): the genomes of soil and plant-associated and newly described type strains.</title>
        <authorList>
            <person name="Whitman W."/>
        </authorList>
    </citation>
    <scope>NUCLEOTIDE SEQUENCE [LARGE SCALE GENOMIC DNA]</scope>
    <source>
        <strain evidence="18 19">CECT 8488</strain>
    </source>
</reference>
<evidence type="ECO:0000256" key="10">
    <source>
        <dbReference type="ARBA" id="ARBA00023204"/>
    </source>
</evidence>
<dbReference type="InterPro" id="IPR033454">
    <property type="entry name" value="RecG_wedge"/>
</dbReference>
<evidence type="ECO:0000256" key="11">
    <source>
        <dbReference type="ARBA" id="ARBA00023235"/>
    </source>
</evidence>
<dbReference type="EC" id="5.6.2.4" evidence="13 15"/>
<organism evidence="18 19">
    <name type="scientific">Aestuariispira insulae</name>
    <dbReference type="NCBI Taxonomy" id="1461337"/>
    <lineage>
        <taxon>Bacteria</taxon>
        <taxon>Pseudomonadati</taxon>
        <taxon>Pseudomonadota</taxon>
        <taxon>Alphaproteobacteria</taxon>
        <taxon>Rhodospirillales</taxon>
        <taxon>Kiloniellaceae</taxon>
        <taxon>Aestuariispira</taxon>
    </lineage>
</organism>
<dbReference type="GO" id="GO:0016887">
    <property type="term" value="F:ATP hydrolysis activity"/>
    <property type="evidence" value="ECO:0007669"/>
    <property type="project" value="RHEA"/>
</dbReference>
<feature type="domain" description="Helicase ATP-binding" evidence="16">
    <location>
        <begin position="280"/>
        <end position="441"/>
    </location>
</feature>
<dbReference type="SMART" id="SM00487">
    <property type="entry name" value="DEXDc"/>
    <property type="match status" value="1"/>
</dbReference>
<evidence type="ECO:0000256" key="4">
    <source>
        <dbReference type="ARBA" id="ARBA00022763"/>
    </source>
</evidence>
<evidence type="ECO:0000259" key="17">
    <source>
        <dbReference type="PROSITE" id="PS51194"/>
    </source>
</evidence>
<dbReference type="NCBIfam" id="NF008164">
    <property type="entry name" value="PRK10917.1-2"/>
    <property type="match status" value="1"/>
</dbReference>
<dbReference type="InterPro" id="IPR001650">
    <property type="entry name" value="Helicase_C-like"/>
</dbReference>
<dbReference type="GO" id="GO:0006310">
    <property type="term" value="P:DNA recombination"/>
    <property type="evidence" value="ECO:0007669"/>
    <property type="project" value="UniProtKB-UniRule"/>
</dbReference>
<dbReference type="InterPro" id="IPR014001">
    <property type="entry name" value="Helicase_ATP-bd"/>
</dbReference>
<evidence type="ECO:0000256" key="7">
    <source>
        <dbReference type="ARBA" id="ARBA00022840"/>
    </source>
</evidence>
<dbReference type="CDD" id="cd04488">
    <property type="entry name" value="RecG_wedge_OBF"/>
    <property type="match status" value="1"/>
</dbReference>
<evidence type="ECO:0000256" key="12">
    <source>
        <dbReference type="ARBA" id="ARBA00034617"/>
    </source>
</evidence>
<dbReference type="Pfam" id="PF00270">
    <property type="entry name" value="DEAD"/>
    <property type="match status" value="1"/>
</dbReference>
<dbReference type="NCBIfam" id="NF008165">
    <property type="entry name" value="PRK10917.1-3"/>
    <property type="match status" value="1"/>
</dbReference>
<evidence type="ECO:0000313" key="19">
    <source>
        <dbReference type="Proteomes" id="UP000256845"/>
    </source>
</evidence>
<dbReference type="PANTHER" id="PTHR47964:SF1">
    <property type="entry name" value="ATP-DEPENDENT DNA HELICASE HOMOLOG RECG, CHLOROPLASTIC"/>
    <property type="match status" value="1"/>
</dbReference>
<keyword evidence="3 15" id="KW-0547">Nucleotide-binding</keyword>
<keyword evidence="19" id="KW-1185">Reference proteome</keyword>
<dbReference type="InterPro" id="IPR004609">
    <property type="entry name" value="ATP-dep_DNA_helicase_RecG"/>
</dbReference>
<dbReference type="InterPro" id="IPR047112">
    <property type="entry name" value="RecG/Mfd"/>
</dbReference>
<dbReference type="GO" id="GO:0003677">
    <property type="term" value="F:DNA binding"/>
    <property type="evidence" value="ECO:0007669"/>
    <property type="project" value="UniProtKB-KW"/>
</dbReference>
<evidence type="ECO:0000256" key="1">
    <source>
        <dbReference type="ARBA" id="ARBA00007504"/>
    </source>
</evidence>
<comment type="caution">
    <text evidence="18">The sequence shown here is derived from an EMBL/GenBank/DDBJ whole genome shotgun (WGS) entry which is preliminary data.</text>
</comment>
<evidence type="ECO:0000256" key="8">
    <source>
        <dbReference type="ARBA" id="ARBA00023125"/>
    </source>
</evidence>
<dbReference type="PROSITE" id="PS51192">
    <property type="entry name" value="HELICASE_ATP_BIND_1"/>
    <property type="match status" value="1"/>
</dbReference>
<dbReference type="InterPro" id="IPR012340">
    <property type="entry name" value="NA-bd_OB-fold"/>
</dbReference>
<keyword evidence="7 15" id="KW-0067">ATP-binding</keyword>
<dbReference type="AlphaFoldDB" id="A0A3D9HNI8"/>
<dbReference type="NCBIfam" id="NF008168">
    <property type="entry name" value="PRK10917.2-2"/>
    <property type="match status" value="1"/>
</dbReference>
<dbReference type="PROSITE" id="PS51194">
    <property type="entry name" value="HELICASE_CTER"/>
    <property type="match status" value="1"/>
</dbReference>
<comment type="catalytic activity">
    <reaction evidence="14 15">
        <text>ATP + H2O = ADP + phosphate + H(+)</text>
        <dbReference type="Rhea" id="RHEA:13065"/>
        <dbReference type="ChEBI" id="CHEBI:15377"/>
        <dbReference type="ChEBI" id="CHEBI:15378"/>
        <dbReference type="ChEBI" id="CHEBI:30616"/>
        <dbReference type="ChEBI" id="CHEBI:43474"/>
        <dbReference type="ChEBI" id="CHEBI:456216"/>
        <dbReference type="EC" id="5.6.2.4"/>
    </reaction>
</comment>
<evidence type="ECO:0000256" key="2">
    <source>
        <dbReference type="ARBA" id="ARBA00017846"/>
    </source>
</evidence>
<evidence type="ECO:0000313" key="18">
    <source>
        <dbReference type="EMBL" id="RED51070.1"/>
    </source>
</evidence>
<dbReference type="SMART" id="SM00490">
    <property type="entry name" value="HELICc"/>
    <property type="match status" value="1"/>
</dbReference>
<accession>A0A3D9HNI8</accession>
<evidence type="ECO:0000256" key="15">
    <source>
        <dbReference type="RuleBase" id="RU363016"/>
    </source>
</evidence>
<evidence type="ECO:0000256" key="6">
    <source>
        <dbReference type="ARBA" id="ARBA00022806"/>
    </source>
</evidence>
<dbReference type="Pfam" id="PF00271">
    <property type="entry name" value="Helicase_C"/>
    <property type="match status" value="1"/>
</dbReference>
<sequence length="693" mass="75979">MRPDVLFPFFAEVTSLPGVGARIGALLGKLAGPHVLDLLWHLPREVIDRRYRPQVADAAPGRIATLELTVDRHHPASDRRRPHRVTCHDKSGQITLIFFKGNSGYIQQMLPEGEIRLVSGRVEHYSGKPQMAHPDFIVPLAQADEIPSIEPVYPLTAGVTPKVVYKAVHGALGKVVPLGEWLDPAFLEKKAWPAWHDALQQAHNPATEKSLMPEDPGRERLAYDELLANQLALAIMRAQARKQAGHSWIGDGRLRKKVLEALPFALTGSQETSLKEIYEDMESDRRMLRLVQGDVGSGKTVVALLAMLKAVECGAQAALMAPTEILARQHYESIKPLADAAGVTVSVLTGRDKGKARKGLLAEIADGSTQIVIGTHALFQDDVSYARLGLAVVDEQHRFGVHQRLAIAAKGTGVDMLVMTATPIPRTLMMTAYGDLDVSRLMDKPPGRKPIQTVVVNMDRLDEVVAGLQRKVQEGAQVYWVCPLVEESDVMNLTAAEDRFAHLQAVFGDHAVLVHGQMKATEKDAAMERFVKGDARILVATTVIEVGVNVPEATVMVIEHAENFGLAQLHQLRGRIGRGDKASTCILLRAPHLTETARERLKVMSESEDGFLIAEKDLELRGAGEVLGTRQSGLPEMKLADLSLHGDLMKAAYDDARLILANDPGLESDRGRNLRTLLYLFERDQAIANLRSG</sequence>
<evidence type="ECO:0000256" key="14">
    <source>
        <dbReference type="ARBA" id="ARBA00048988"/>
    </source>
</evidence>
<dbReference type="Pfam" id="PF19833">
    <property type="entry name" value="RecG_dom3_C"/>
    <property type="match status" value="1"/>
</dbReference>
<comment type="similarity">
    <text evidence="1 15">Belongs to the helicase family. RecG subfamily.</text>
</comment>
<dbReference type="SUPFAM" id="SSF52540">
    <property type="entry name" value="P-loop containing nucleoside triphosphate hydrolases"/>
    <property type="match status" value="2"/>
</dbReference>
<dbReference type="PANTHER" id="PTHR47964">
    <property type="entry name" value="ATP-DEPENDENT DNA HELICASE HOMOLOG RECG, CHLOROPLASTIC"/>
    <property type="match status" value="1"/>
</dbReference>
<dbReference type="EMBL" id="QRDW01000004">
    <property type="protein sequence ID" value="RED51070.1"/>
    <property type="molecule type" value="Genomic_DNA"/>
</dbReference>
<keyword evidence="10 15" id="KW-0234">DNA repair</keyword>
<protein>
    <recommendedName>
        <fullName evidence="2 15">ATP-dependent DNA helicase RecG</fullName>
        <ecNumber evidence="13 15">5.6.2.4</ecNumber>
    </recommendedName>
</protein>
<keyword evidence="4 15" id="KW-0227">DNA damage</keyword>
<comment type="function">
    <text evidence="15">Plays a critical role in recombination and DNA repair. Helps process Holliday junction intermediates to mature products by catalyzing branch migration. Has replication fork regression activity, unwinds stalled or blocked replication forks to make a HJ that can be resolved. Has a DNA unwinding activity characteristic of a DNA helicase with 3'-5' polarity.</text>
</comment>
<keyword evidence="6 15" id="KW-0347">Helicase</keyword>
<keyword evidence="8" id="KW-0238">DNA-binding</keyword>
<dbReference type="RefSeq" id="WP_115936849.1">
    <property type="nucleotide sequence ID" value="NZ_QRDW01000004.1"/>
</dbReference>
<dbReference type="InterPro" id="IPR045562">
    <property type="entry name" value="RecG_dom3_C"/>
</dbReference>
<dbReference type="GO" id="GO:0043138">
    <property type="term" value="F:3'-5' DNA helicase activity"/>
    <property type="evidence" value="ECO:0007669"/>
    <property type="project" value="UniProtKB-EC"/>
</dbReference>
<dbReference type="NCBIfam" id="TIGR00643">
    <property type="entry name" value="recG"/>
    <property type="match status" value="1"/>
</dbReference>
<feature type="domain" description="Helicase C-terminal" evidence="17">
    <location>
        <begin position="460"/>
        <end position="619"/>
    </location>
</feature>
<evidence type="ECO:0000256" key="9">
    <source>
        <dbReference type="ARBA" id="ARBA00023172"/>
    </source>
</evidence>
<dbReference type="Gene3D" id="3.40.50.300">
    <property type="entry name" value="P-loop containing nucleotide triphosphate hydrolases"/>
    <property type="match status" value="2"/>
</dbReference>
<dbReference type="GO" id="GO:0005524">
    <property type="term" value="F:ATP binding"/>
    <property type="evidence" value="ECO:0007669"/>
    <property type="project" value="UniProtKB-KW"/>
</dbReference>